<organism evidence="4 5">
    <name type="scientific">Hypholoma sublateritium (strain FD-334 SS-4)</name>
    <dbReference type="NCBI Taxonomy" id="945553"/>
    <lineage>
        <taxon>Eukaryota</taxon>
        <taxon>Fungi</taxon>
        <taxon>Dikarya</taxon>
        <taxon>Basidiomycota</taxon>
        <taxon>Agaricomycotina</taxon>
        <taxon>Agaricomycetes</taxon>
        <taxon>Agaricomycetidae</taxon>
        <taxon>Agaricales</taxon>
        <taxon>Agaricineae</taxon>
        <taxon>Strophariaceae</taxon>
        <taxon>Hypholoma</taxon>
    </lineage>
</organism>
<evidence type="ECO:0000313" key="4">
    <source>
        <dbReference type="EMBL" id="KJA17147.1"/>
    </source>
</evidence>
<accession>A0A0D2KR78</accession>
<keyword evidence="3" id="KW-0862">Zinc</keyword>
<keyword evidence="5" id="KW-1185">Reference proteome</keyword>
<keyword evidence="1" id="KW-0479">Metal-binding</keyword>
<dbReference type="GO" id="GO:0008270">
    <property type="term" value="F:zinc ion binding"/>
    <property type="evidence" value="ECO:0007669"/>
    <property type="project" value="UniProtKB-KW"/>
</dbReference>
<keyword evidence="2" id="KW-0863">Zinc-finger</keyword>
<dbReference type="InterPro" id="IPR011011">
    <property type="entry name" value="Znf_FYVE_PHD"/>
</dbReference>
<evidence type="ECO:0000256" key="1">
    <source>
        <dbReference type="ARBA" id="ARBA00022723"/>
    </source>
</evidence>
<dbReference type="Proteomes" id="UP000054270">
    <property type="component" value="Unassembled WGS sequence"/>
</dbReference>
<name>A0A0D2KR78_HYPSF</name>
<gene>
    <name evidence="4" type="ORF">HYPSUDRAFT_146835</name>
</gene>
<evidence type="ECO:0000256" key="3">
    <source>
        <dbReference type="ARBA" id="ARBA00022833"/>
    </source>
</evidence>
<reference evidence="5" key="1">
    <citation type="submission" date="2014-04" db="EMBL/GenBank/DDBJ databases">
        <title>Evolutionary Origins and Diversification of the Mycorrhizal Mutualists.</title>
        <authorList>
            <consortium name="DOE Joint Genome Institute"/>
            <consortium name="Mycorrhizal Genomics Consortium"/>
            <person name="Kohler A."/>
            <person name="Kuo A."/>
            <person name="Nagy L.G."/>
            <person name="Floudas D."/>
            <person name="Copeland A."/>
            <person name="Barry K.W."/>
            <person name="Cichocki N."/>
            <person name="Veneault-Fourrey C."/>
            <person name="LaButti K."/>
            <person name="Lindquist E.A."/>
            <person name="Lipzen A."/>
            <person name="Lundell T."/>
            <person name="Morin E."/>
            <person name="Murat C."/>
            <person name="Riley R."/>
            <person name="Ohm R."/>
            <person name="Sun H."/>
            <person name="Tunlid A."/>
            <person name="Henrissat B."/>
            <person name="Grigoriev I.V."/>
            <person name="Hibbett D.S."/>
            <person name="Martin F."/>
        </authorList>
    </citation>
    <scope>NUCLEOTIDE SEQUENCE [LARGE SCALE GENOMIC DNA]</scope>
    <source>
        <strain evidence="5">FD-334 SS-4</strain>
    </source>
</reference>
<sequence length="94" mass="10517">MSEVPAASTTVPVSPVEYGRSKRKTVPAKRITDSLSGCLCEQVLGCTNDDVIECKAKGCETQWYHLECMNLEYAPQKWACETCESLGRSKRTRR</sequence>
<protein>
    <recommendedName>
        <fullName evidence="6">Zinc finger PHD-type domain-containing protein</fullName>
    </recommendedName>
</protein>
<evidence type="ECO:0000313" key="5">
    <source>
        <dbReference type="Proteomes" id="UP000054270"/>
    </source>
</evidence>
<dbReference type="InterPro" id="IPR013083">
    <property type="entry name" value="Znf_RING/FYVE/PHD"/>
</dbReference>
<dbReference type="OMA" id="WACETCE"/>
<dbReference type="InterPro" id="IPR019786">
    <property type="entry name" value="Zinc_finger_PHD-type_CS"/>
</dbReference>
<evidence type="ECO:0000256" key="2">
    <source>
        <dbReference type="ARBA" id="ARBA00022771"/>
    </source>
</evidence>
<dbReference type="EMBL" id="KN817608">
    <property type="protein sequence ID" value="KJA17147.1"/>
    <property type="molecule type" value="Genomic_DNA"/>
</dbReference>
<evidence type="ECO:0008006" key="6">
    <source>
        <dbReference type="Google" id="ProtNLM"/>
    </source>
</evidence>
<dbReference type="SUPFAM" id="SSF57903">
    <property type="entry name" value="FYVE/PHD zinc finger"/>
    <property type="match status" value="1"/>
</dbReference>
<dbReference type="Gene3D" id="3.30.40.10">
    <property type="entry name" value="Zinc/RING finger domain, C3HC4 (zinc finger)"/>
    <property type="match status" value="1"/>
</dbReference>
<proteinExistence type="predicted"/>
<dbReference type="OrthoDB" id="3267958at2759"/>
<dbReference type="PROSITE" id="PS01359">
    <property type="entry name" value="ZF_PHD_1"/>
    <property type="match status" value="1"/>
</dbReference>
<dbReference type="AlphaFoldDB" id="A0A0D2KR78"/>